<accession>A0ABD5H8A0</accession>
<feature type="non-terminal residue" evidence="2">
    <location>
        <position position="1"/>
    </location>
</feature>
<sequence>AGKKPQQCHVTAYSPGCGVNALPGLRITGNLRSGSPAKRSAKPGRSRSNATSRHIPRVAA</sequence>
<proteinExistence type="predicted"/>
<name>A0ABD5H8A0_9ENTR</name>
<evidence type="ECO:0000313" key="2">
    <source>
        <dbReference type="EMBL" id="MDW2714864.1"/>
    </source>
</evidence>
<evidence type="ECO:0000313" key="3">
    <source>
        <dbReference type="Proteomes" id="UP001287436"/>
    </source>
</evidence>
<dbReference type="AlphaFoldDB" id="A0ABD5H8A0"/>
<protein>
    <submittedName>
        <fullName evidence="2">Uncharacterized protein</fullName>
    </submittedName>
</protein>
<gene>
    <name evidence="2" type="ORF">RYZ49_03370</name>
</gene>
<organism evidence="2 3">
    <name type="scientific">Klebsiella pasteurii</name>
    <dbReference type="NCBI Taxonomy" id="2587529"/>
    <lineage>
        <taxon>Bacteria</taxon>
        <taxon>Pseudomonadati</taxon>
        <taxon>Pseudomonadota</taxon>
        <taxon>Gammaproteobacteria</taxon>
        <taxon>Enterobacterales</taxon>
        <taxon>Enterobacteriaceae</taxon>
        <taxon>Klebsiella/Raoultella group</taxon>
        <taxon>Klebsiella</taxon>
    </lineage>
</organism>
<reference evidence="2 3" key="1">
    <citation type="submission" date="2023-10" db="EMBL/GenBank/DDBJ databases">
        <title>Fecal carriage and genetic characteristics of carbapenem-resistant Enterobacterales among healthy adults from four provinces of China.</title>
        <authorList>
            <person name="Li Y."/>
            <person name="Zhang R."/>
        </authorList>
    </citation>
    <scope>NUCLEOTIDE SEQUENCE [LARGE SCALE GENOMIC DNA]</scope>
    <source>
        <strain evidence="2 3">HN-157</strain>
    </source>
</reference>
<dbReference type="EMBL" id="JAWPBP010000002">
    <property type="protein sequence ID" value="MDW2714864.1"/>
    <property type="molecule type" value="Genomic_DNA"/>
</dbReference>
<dbReference type="Proteomes" id="UP001287436">
    <property type="component" value="Unassembled WGS sequence"/>
</dbReference>
<evidence type="ECO:0000256" key="1">
    <source>
        <dbReference type="SAM" id="MobiDB-lite"/>
    </source>
</evidence>
<feature type="region of interest" description="Disordered" evidence="1">
    <location>
        <begin position="28"/>
        <end position="60"/>
    </location>
</feature>
<comment type="caution">
    <text evidence="2">The sequence shown here is derived from an EMBL/GenBank/DDBJ whole genome shotgun (WGS) entry which is preliminary data.</text>
</comment>
<dbReference type="RefSeq" id="WP_318086658.1">
    <property type="nucleotide sequence ID" value="NZ_JAWPBP010000002.1"/>
</dbReference>